<dbReference type="eggNOG" id="ENOG502QPWM">
    <property type="taxonomic scope" value="Eukaryota"/>
</dbReference>
<dbReference type="GO" id="GO:0022857">
    <property type="term" value="F:transmembrane transporter activity"/>
    <property type="evidence" value="ECO:0007669"/>
    <property type="project" value="InterPro"/>
</dbReference>
<evidence type="ECO:0000256" key="1">
    <source>
        <dbReference type="ARBA" id="ARBA00004141"/>
    </source>
</evidence>
<feature type="domain" description="EamA" evidence="7">
    <location>
        <begin position="16"/>
        <end position="132"/>
    </location>
</feature>
<dbReference type="InterPro" id="IPR030184">
    <property type="entry name" value="WAT1-related"/>
</dbReference>
<dbReference type="Pfam" id="PF00892">
    <property type="entry name" value="EamA"/>
    <property type="match status" value="1"/>
</dbReference>
<evidence type="ECO:0000313" key="8">
    <source>
        <dbReference type="EMBL" id="EXB94904.1"/>
    </source>
</evidence>
<dbReference type="EMBL" id="KE345183">
    <property type="protein sequence ID" value="EXB94904.1"/>
    <property type="molecule type" value="Genomic_DNA"/>
</dbReference>
<reference evidence="9" key="1">
    <citation type="submission" date="2013-01" db="EMBL/GenBank/DDBJ databases">
        <title>Draft Genome Sequence of a Mulberry Tree, Morus notabilis C.K. Schneid.</title>
        <authorList>
            <person name="He N."/>
            <person name="Zhao S."/>
        </authorList>
    </citation>
    <scope>NUCLEOTIDE SEQUENCE</scope>
</reference>
<dbReference type="PANTHER" id="PTHR31218">
    <property type="entry name" value="WAT1-RELATED PROTEIN"/>
    <property type="match status" value="1"/>
</dbReference>
<keyword evidence="4 6" id="KW-1133">Transmembrane helix</keyword>
<dbReference type="AlphaFoldDB" id="W9RK34"/>
<evidence type="ECO:0000259" key="7">
    <source>
        <dbReference type="Pfam" id="PF00892"/>
    </source>
</evidence>
<evidence type="ECO:0000256" key="6">
    <source>
        <dbReference type="RuleBase" id="RU363077"/>
    </source>
</evidence>
<evidence type="ECO:0000256" key="5">
    <source>
        <dbReference type="ARBA" id="ARBA00023136"/>
    </source>
</evidence>
<dbReference type="SUPFAM" id="SSF103481">
    <property type="entry name" value="Multidrug resistance efflux transporter EmrE"/>
    <property type="match status" value="1"/>
</dbReference>
<feature type="transmembrane region" description="Helical" evidence="6">
    <location>
        <begin position="12"/>
        <end position="32"/>
    </location>
</feature>
<feature type="transmembrane region" description="Helical" evidence="6">
    <location>
        <begin position="206"/>
        <end position="226"/>
    </location>
</feature>
<dbReference type="Proteomes" id="UP000030645">
    <property type="component" value="Unassembled WGS sequence"/>
</dbReference>
<comment type="similarity">
    <text evidence="2 6">Belongs to the drug/metabolite transporter (DMT) superfamily. Plant drug/metabolite exporter (P-DME) (TC 2.A.7.4) family.</text>
</comment>
<name>W9RK34_9ROSA</name>
<feature type="transmembrane region" description="Helical" evidence="6">
    <location>
        <begin position="180"/>
        <end position="200"/>
    </location>
</feature>
<feature type="transmembrane region" description="Helical" evidence="6">
    <location>
        <begin position="70"/>
        <end position="90"/>
    </location>
</feature>
<comment type="subcellular location">
    <subcellularLocation>
        <location evidence="1 6">Membrane</location>
        <topology evidence="1 6">Multi-pass membrane protein</topology>
    </subcellularLocation>
</comment>
<accession>W9RK34</accession>
<evidence type="ECO:0000256" key="3">
    <source>
        <dbReference type="ARBA" id="ARBA00022692"/>
    </source>
</evidence>
<feature type="transmembrane region" description="Helical" evidence="6">
    <location>
        <begin position="102"/>
        <end position="123"/>
    </location>
</feature>
<dbReference type="InterPro" id="IPR037185">
    <property type="entry name" value="EmrE-like"/>
</dbReference>
<dbReference type="InterPro" id="IPR000620">
    <property type="entry name" value="EamA_dom"/>
</dbReference>
<evidence type="ECO:0000256" key="2">
    <source>
        <dbReference type="ARBA" id="ARBA00007635"/>
    </source>
</evidence>
<feature type="transmembrane region" description="Helical" evidence="6">
    <location>
        <begin position="39"/>
        <end position="58"/>
    </location>
</feature>
<gene>
    <name evidence="8" type="ORF">L484_023012</name>
</gene>
<evidence type="ECO:0000256" key="4">
    <source>
        <dbReference type="ARBA" id="ARBA00022989"/>
    </source>
</evidence>
<protein>
    <recommendedName>
        <fullName evidence="6">WAT1-related protein</fullName>
    </recommendedName>
</protein>
<feature type="transmembrane region" description="Helical" evidence="6">
    <location>
        <begin position="150"/>
        <end position="173"/>
    </location>
</feature>
<keyword evidence="3 6" id="KW-0812">Transmembrane</keyword>
<evidence type="ECO:0000313" key="9">
    <source>
        <dbReference type="Proteomes" id="UP000030645"/>
    </source>
</evidence>
<keyword evidence="5 6" id="KW-0472">Membrane</keyword>
<sequence length="291" mass="32169">MEGLNDYKPAVAMIGLQCIYTGLAIFTRAALLQGMSPRVFVVYRQAAATLIMAPIAYFTRSNPYRTSLGLRSFSLIFVTALIGVTANQNAYFEGLYLSSSSITTAMTNLIPAITFVMAAMVGLEKVNTRSLRSIAKIIENDLEVWRLHSFLEIGSCLYAGIGTSVSFFVQAWCIALRGPLFAAMFSPLCTVITTVIASLFLHEKLYTGSLLGAFSVMFGLYVVLWGKAKDLQVIKQDNIDVLRHEIHDNRENIRMWIDQPSEKISTSCEADLIESLLPAKSTYENEDGADK</sequence>
<dbReference type="GO" id="GO:0016020">
    <property type="term" value="C:membrane"/>
    <property type="evidence" value="ECO:0007669"/>
    <property type="project" value="UniProtKB-SubCell"/>
</dbReference>
<proteinExistence type="inferred from homology"/>
<organism evidence="8 9">
    <name type="scientific">Morus notabilis</name>
    <dbReference type="NCBI Taxonomy" id="981085"/>
    <lineage>
        <taxon>Eukaryota</taxon>
        <taxon>Viridiplantae</taxon>
        <taxon>Streptophyta</taxon>
        <taxon>Embryophyta</taxon>
        <taxon>Tracheophyta</taxon>
        <taxon>Spermatophyta</taxon>
        <taxon>Magnoliopsida</taxon>
        <taxon>eudicotyledons</taxon>
        <taxon>Gunneridae</taxon>
        <taxon>Pentapetalae</taxon>
        <taxon>rosids</taxon>
        <taxon>fabids</taxon>
        <taxon>Rosales</taxon>
        <taxon>Moraceae</taxon>
        <taxon>Moreae</taxon>
        <taxon>Morus</taxon>
    </lineage>
</organism>
<keyword evidence="9" id="KW-1185">Reference proteome</keyword>